<dbReference type="RefSeq" id="WP_206578339.1">
    <property type="nucleotide sequence ID" value="NZ_JAFKCT010000004.1"/>
</dbReference>
<keyword evidence="2" id="KW-1185">Reference proteome</keyword>
<organism evidence="1 2">
    <name type="scientific">Algoriphagus oliviformis</name>
    <dbReference type="NCBI Taxonomy" id="2811231"/>
    <lineage>
        <taxon>Bacteria</taxon>
        <taxon>Pseudomonadati</taxon>
        <taxon>Bacteroidota</taxon>
        <taxon>Cytophagia</taxon>
        <taxon>Cytophagales</taxon>
        <taxon>Cyclobacteriaceae</taxon>
        <taxon>Algoriphagus</taxon>
    </lineage>
</organism>
<sequence>MLIVQLKALMLLAFLLIGREKVDEIERVKIAYLPEYSCFNVPVTCSSLEWVSGFNKEKIADDRRFTRLISDELKKLKPKEGRQYPDFRIKLMIKYQDRVDTLCMGEFFDVTLNGQAMEDSPELLAIVKRRIY</sequence>
<evidence type="ECO:0008006" key="3">
    <source>
        <dbReference type="Google" id="ProtNLM"/>
    </source>
</evidence>
<accession>A0ABS3C4M9</accession>
<evidence type="ECO:0000313" key="2">
    <source>
        <dbReference type="Proteomes" id="UP000664317"/>
    </source>
</evidence>
<reference evidence="1 2" key="1">
    <citation type="submission" date="2021-03" db="EMBL/GenBank/DDBJ databases">
        <title>novel species isolated from a fishpond in China.</title>
        <authorList>
            <person name="Lu H."/>
            <person name="Cai Z."/>
        </authorList>
    </citation>
    <scope>NUCLEOTIDE SEQUENCE [LARGE SCALE GENOMIC DNA]</scope>
    <source>
        <strain evidence="1 2">H41</strain>
    </source>
</reference>
<protein>
    <recommendedName>
        <fullName evidence="3">DUF4377 domain-containing protein</fullName>
    </recommendedName>
</protein>
<dbReference type="EMBL" id="JAFKCT010000004">
    <property type="protein sequence ID" value="MBN7811559.1"/>
    <property type="molecule type" value="Genomic_DNA"/>
</dbReference>
<gene>
    <name evidence="1" type="ORF">J0A68_11400</name>
</gene>
<comment type="caution">
    <text evidence="1">The sequence shown here is derived from an EMBL/GenBank/DDBJ whole genome shotgun (WGS) entry which is preliminary data.</text>
</comment>
<proteinExistence type="predicted"/>
<name>A0ABS3C4M9_9BACT</name>
<evidence type="ECO:0000313" key="1">
    <source>
        <dbReference type="EMBL" id="MBN7811559.1"/>
    </source>
</evidence>
<dbReference type="Proteomes" id="UP000664317">
    <property type="component" value="Unassembled WGS sequence"/>
</dbReference>